<comment type="caution">
    <text evidence="2">The sequence shown here is derived from an EMBL/GenBank/DDBJ whole genome shotgun (WGS) entry which is preliminary data.</text>
</comment>
<dbReference type="Proteomes" id="UP001589575">
    <property type="component" value="Unassembled WGS sequence"/>
</dbReference>
<name>A0ABV5FTT8_9MICC</name>
<reference evidence="2 3" key="1">
    <citation type="submission" date="2024-09" db="EMBL/GenBank/DDBJ databases">
        <authorList>
            <person name="Sun Q."/>
            <person name="Mori K."/>
        </authorList>
    </citation>
    <scope>NUCLEOTIDE SEQUENCE [LARGE SCALE GENOMIC DNA]</scope>
    <source>
        <strain evidence="2 3">CCM 7609</strain>
    </source>
</reference>
<accession>A0ABV5FTT8</accession>
<feature type="transmembrane region" description="Helical" evidence="1">
    <location>
        <begin position="109"/>
        <end position="130"/>
    </location>
</feature>
<evidence type="ECO:0000313" key="3">
    <source>
        <dbReference type="Proteomes" id="UP001589575"/>
    </source>
</evidence>
<sequence length="152" mass="16605">MGTKTTSSRSSSEATSEAATRWPWWMGSKVPPMMPRRKRRWVTVRCGSGVDQWPERWLPWPADPWTLTSVAGAGWRCETERRDMVATSSSIRMAKAPTPKTQAGATSSLTTWASSAATATAAVMFCIWWFSLKTAMTAGAPATYHGDVCGPS</sequence>
<dbReference type="EMBL" id="JBHMFI010000001">
    <property type="protein sequence ID" value="MFB9070103.1"/>
    <property type="molecule type" value="Genomic_DNA"/>
</dbReference>
<keyword evidence="3" id="KW-1185">Reference proteome</keyword>
<keyword evidence="1" id="KW-1133">Transmembrane helix</keyword>
<evidence type="ECO:0000256" key="1">
    <source>
        <dbReference type="SAM" id="Phobius"/>
    </source>
</evidence>
<proteinExistence type="predicted"/>
<evidence type="ECO:0000313" key="2">
    <source>
        <dbReference type="EMBL" id="MFB9070103.1"/>
    </source>
</evidence>
<protein>
    <submittedName>
        <fullName evidence="2">Uncharacterized protein</fullName>
    </submittedName>
</protein>
<organism evidence="2 3">
    <name type="scientific">Citricoccus parietis</name>
    <dbReference type="NCBI Taxonomy" id="592307"/>
    <lineage>
        <taxon>Bacteria</taxon>
        <taxon>Bacillati</taxon>
        <taxon>Actinomycetota</taxon>
        <taxon>Actinomycetes</taxon>
        <taxon>Micrococcales</taxon>
        <taxon>Micrococcaceae</taxon>
        <taxon>Citricoccus</taxon>
    </lineage>
</organism>
<gene>
    <name evidence="2" type="ORF">ACFFX0_02395</name>
</gene>
<keyword evidence="1" id="KW-0472">Membrane</keyword>
<keyword evidence="1" id="KW-0812">Transmembrane</keyword>